<dbReference type="RefSeq" id="WP_007093427.1">
    <property type="nucleotide sequence ID" value="NZ_CP142125.1"/>
</dbReference>
<dbReference type="PROSITE" id="PS50156">
    <property type="entry name" value="SSD"/>
    <property type="match status" value="2"/>
</dbReference>
<feature type="transmembrane region" description="Helical" evidence="6">
    <location>
        <begin position="330"/>
        <end position="350"/>
    </location>
</feature>
<feature type="transmembrane region" description="Helical" evidence="6">
    <location>
        <begin position="812"/>
        <end position="835"/>
    </location>
</feature>
<evidence type="ECO:0000256" key="3">
    <source>
        <dbReference type="ARBA" id="ARBA00022692"/>
    </source>
</evidence>
<dbReference type="OrthoDB" id="9805018at2"/>
<comment type="subcellular location">
    <subcellularLocation>
        <location evidence="1">Cell membrane</location>
        <topology evidence="1">Multi-pass membrane protein</topology>
    </subcellularLocation>
</comment>
<organism evidence="8 9">
    <name type="scientific">Kordia algicida OT-1</name>
    <dbReference type="NCBI Taxonomy" id="391587"/>
    <lineage>
        <taxon>Bacteria</taxon>
        <taxon>Pseudomonadati</taxon>
        <taxon>Bacteroidota</taxon>
        <taxon>Flavobacteriia</taxon>
        <taxon>Flavobacteriales</taxon>
        <taxon>Flavobacteriaceae</taxon>
        <taxon>Kordia</taxon>
    </lineage>
</organism>
<sequence>MKNMLNPVSRFISKIPEKVLKRKWLYLGFFIAATVFLIMNLGNLKMDMTIEGWIQDDDPTKIAFDEYHAQFGSEDGVYIVYKPKDGDVFSEKSLKIVKGIQEDLLNYRAKLKEGEESALDHIVKVNTVVNARVLTAENDFLYARPLVGENVPKSQEKREELREIAKGEKQFPLQYFSDDMQYGGIYIETNFGAIPIEDDVKVDDLIMDDNNIDLTLEEAATDTATPRFKPTDQVDYLKLNDAINEILNKPEYAEHFEYYAVGNTPAAEYDVMMVEEMGDLYMAALLIMIVLLWYFFRRFSAVTWSLTIVILSTIWTLGISALLGLTITGFLILTILLILTVGIADSVHIMSGYSFLRNTDVDHKTSLKTIYGTVGTALLLTATTNMVGIIALNITPVVPIQTFAIMSTLGISLAFLFTIFLLPILMDIWKPWKKAKEGKKSLGSKIGRIFPNFAVIMQKILDKVVPVVEKRPIPILIIFFGIIAFCIYGATMVTVNSNMLDQYPDDSKFRENVEIADNKMMGAYSMVVFLDLGKENAFKDPKVLKSLDQLQRKFEEKYEKYVVMTSSVADVAKDAYKKLNSGKDDKYIIPEDPQVLSQTLFMFNNASPEDRKRLVGDNYQKANIKISLHNYGSYEYSKVFENMQKDIEEMVANLKKDYSEATVSITGIFALAMQTADYLTKNEVNSFGIALVAICIILLIVFGSAKVGAAAMFPNLLPAILTFGLLGILGIPLDFYTMMLAPIIIGISVDDTVTFITQYRHEVIKDGNIKRALRYTMKEAGQALLFTSLVLGLGFGIMSVAAAAGTSNMGKFGFIAIIAGLMCDLFFLPALIIVFNLNFGVKNKTSDDGETGTNLKEQIHEAV</sequence>
<dbReference type="GO" id="GO:0005886">
    <property type="term" value="C:plasma membrane"/>
    <property type="evidence" value="ECO:0007669"/>
    <property type="project" value="UniProtKB-SubCell"/>
</dbReference>
<dbReference type="InterPro" id="IPR000731">
    <property type="entry name" value="SSD"/>
</dbReference>
<evidence type="ECO:0000259" key="7">
    <source>
        <dbReference type="PROSITE" id="PS50156"/>
    </source>
</evidence>
<dbReference type="AlphaFoldDB" id="A9EA96"/>
<keyword evidence="3 6" id="KW-0812">Transmembrane</keyword>
<proteinExistence type="predicted"/>
<evidence type="ECO:0000256" key="1">
    <source>
        <dbReference type="ARBA" id="ARBA00004651"/>
    </source>
</evidence>
<reference evidence="8 9" key="1">
    <citation type="journal article" date="2011" name="J. Bacteriol.">
        <title>Genome sequence of the algicidal bacterium Kordia algicida OT-1.</title>
        <authorList>
            <person name="Lee H.S."/>
            <person name="Kang S.G."/>
            <person name="Kwon K.K."/>
            <person name="Lee J.H."/>
            <person name="Kim S.J."/>
        </authorList>
    </citation>
    <scope>NUCLEOTIDE SEQUENCE [LARGE SCALE GENOMIC DNA]</scope>
    <source>
        <strain evidence="8 9">OT-1</strain>
    </source>
</reference>
<dbReference type="PANTHER" id="PTHR33406">
    <property type="entry name" value="MEMBRANE PROTEIN MJ1562-RELATED"/>
    <property type="match status" value="1"/>
</dbReference>
<keyword evidence="9" id="KW-1185">Reference proteome</keyword>
<feature type="transmembrane region" description="Helical" evidence="6">
    <location>
        <begin position="684"/>
        <end position="704"/>
    </location>
</feature>
<dbReference type="STRING" id="391587.KAOT1_04280"/>
<feature type="transmembrane region" description="Helical" evidence="6">
    <location>
        <begin position="783"/>
        <end position="806"/>
    </location>
</feature>
<gene>
    <name evidence="8" type="ORF">KAOT1_04280</name>
</gene>
<dbReference type="Pfam" id="PF03176">
    <property type="entry name" value="MMPL"/>
    <property type="match status" value="2"/>
</dbReference>
<feature type="transmembrane region" description="Helical" evidence="6">
    <location>
        <begin position="473"/>
        <end position="495"/>
    </location>
</feature>
<evidence type="ECO:0000256" key="5">
    <source>
        <dbReference type="ARBA" id="ARBA00023136"/>
    </source>
</evidence>
<evidence type="ECO:0000313" key="9">
    <source>
        <dbReference type="Proteomes" id="UP000002945"/>
    </source>
</evidence>
<dbReference type="HOGENOM" id="CLU_008861_1_0_10"/>
<dbReference type="InterPro" id="IPR050545">
    <property type="entry name" value="Mycobact_MmpL"/>
</dbReference>
<dbReference type="SUPFAM" id="SSF82866">
    <property type="entry name" value="Multidrug efflux transporter AcrB transmembrane domain"/>
    <property type="match status" value="2"/>
</dbReference>
<evidence type="ECO:0000256" key="6">
    <source>
        <dbReference type="SAM" id="Phobius"/>
    </source>
</evidence>
<feature type="transmembrane region" description="Helical" evidence="6">
    <location>
        <begin position="404"/>
        <end position="426"/>
    </location>
</feature>
<dbReference type="eggNOG" id="COG1033">
    <property type="taxonomic scope" value="Bacteria"/>
</dbReference>
<dbReference type="InterPro" id="IPR004869">
    <property type="entry name" value="MMPL_dom"/>
</dbReference>
<feature type="transmembrane region" description="Helical" evidence="6">
    <location>
        <begin position="716"/>
        <end position="736"/>
    </location>
</feature>
<dbReference type="EMBL" id="ABIB01000015">
    <property type="protein sequence ID" value="EDP94603.1"/>
    <property type="molecule type" value="Genomic_DNA"/>
</dbReference>
<accession>A9EA96</accession>
<dbReference type="Gene3D" id="1.20.1640.10">
    <property type="entry name" value="Multidrug efflux transporter AcrB transmembrane domain"/>
    <property type="match status" value="2"/>
</dbReference>
<feature type="transmembrane region" description="Helical" evidence="6">
    <location>
        <begin position="24"/>
        <end position="42"/>
    </location>
</feature>
<comment type="caution">
    <text evidence="8">The sequence shown here is derived from an EMBL/GenBank/DDBJ whole genome shotgun (WGS) entry which is preliminary data.</text>
</comment>
<keyword evidence="2" id="KW-1003">Cell membrane</keyword>
<dbReference type="Proteomes" id="UP000002945">
    <property type="component" value="Unassembled WGS sequence"/>
</dbReference>
<keyword evidence="4 6" id="KW-1133">Transmembrane helix</keyword>
<feature type="transmembrane region" description="Helical" evidence="6">
    <location>
        <begin position="280"/>
        <end position="296"/>
    </location>
</feature>
<evidence type="ECO:0000256" key="2">
    <source>
        <dbReference type="ARBA" id="ARBA00022475"/>
    </source>
</evidence>
<evidence type="ECO:0000313" key="8">
    <source>
        <dbReference type="EMBL" id="EDP94603.1"/>
    </source>
</evidence>
<feature type="domain" description="SSD" evidence="7">
    <location>
        <begin position="707"/>
        <end position="834"/>
    </location>
</feature>
<feature type="transmembrane region" description="Helical" evidence="6">
    <location>
        <begin position="370"/>
        <end position="392"/>
    </location>
</feature>
<name>A9EA96_9FLAO</name>
<keyword evidence="5 6" id="KW-0472">Membrane</keyword>
<feature type="transmembrane region" description="Helical" evidence="6">
    <location>
        <begin position="302"/>
        <end position="323"/>
    </location>
</feature>
<dbReference type="PANTHER" id="PTHR33406:SF13">
    <property type="entry name" value="MEMBRANE PROTEIN YDFJ"/>
    <property type="match status" value="1"/>
</dbReference>
<evidence type="ECO:0000256" key="4">
    <source>
        <dbReference type="ARBA" id="ARBA00022989"/>
    </source>
</evidence>
<protein>
    <submittedName>
        <fullName evidence="8">Exporters of the RND superfamily-like protein</fullName>
    </submittedName>
</protein>
<feature type="domain" description="SSD" evidence="7">
    <location>
        <begin position="305"/>
        <end position="428"/>
    </location>
</feature>